<dbReference type="Pfam" id="PF07690">
    <property type="entry name" value="MFS_1"/>
    <property type="match status" value="1"/>
</dbReference>
<feature type="signal peptide" evidence="8">
    <location>
        <begin position="1"/>
        <end position="42"/>
    </location>
</feature>
<feature type="transmembrane region" description="Helical" evidence="7">
    <location>
        <begin position="350"/>
        <end position="373"/>
    </location>
</feature>
<feature type="domain" description="Major facilitator superfamily (MFS) profile" evidence="9">
    <location>
        <begin position="222"/>
        <end position="609"/>
    </location>
</feature>
<feature type="region of interest" description="Disordered" evidence="6">
    <location>
        <begin position="615"/>
        <end position="667"/>
    </location>
</feature>
<gene>
    <name evidence="10" type="ORF">AMON00008_LOCUS28821</name>
</gene>
<organism evidence="10">
    <name type="scientific">Alexandrium monilatum</name>
    <dbReference type="NCBI Taxonomy" id="311494"/>
    <lineage>
        <taxon>Eukaryota</taxon>
        <taxon>Sar</taxon>
        <taxon>Alveolata</taxon>
        <taxon>Dinophyceae</taxon>
        <taxon>Gonyaulacales</taxon>
        <taxon>Pyrocystaceae</taxon>
        <taxon>Alexandrium</taxon>
    </lineage>
</organism>
<dbReference type="InterPro" id="IPR036259">
    <property type="entry name" value="MFS_trans_sf"/>
</dbReference>
<feature type="chain" id="PRO_5030782820" description="Major facilitator superfamily (MFS) profile domain-containing protein" evidence="8">
    <location>
        <begin position="43"/>
        <end position="667"/>
    </location>
</feature>
<dbReference type="GO" id="GO:0022857">
    <property type="term" value="F:transmembrane transporter activity"/>
    <property type="evidence" value="ECO:0007669"/>
    <property type="project" value="InterPro"/>
</dbReference>
<evidence type="ECO:0000313" key="10">
    <source>
        <dbReference type="EMBL" id="CAE4600572.1"/>
    </source>
</evidence>
<feature type="transmembrane region" description="Helical" evidence="7">
    <location>
        <begin position="291"/>
        <end position="310"/>
    </location>
</feature>
<feature type="transmembrane region" description="Helical" evidence="7">
    <location>
        <begin position="380"/>
        <end position="399"/>
    </location>
</feature>
<reference evidence="10" key="1">
    <citation type="submission" date="2021-01" db="EMBL/GenBank/DDBJ databases">
        <authorList>
            <person name="Corre E."/>
            <person name="Pelletier E."/>
            <person name="Niang G."/>
            <person name="Scheremetjew M."/>
            <person name="Finn R."/>
            <person name="Kale V."/>
            <person name="Holt S."/>
            <person name="Cochrane G."/>
            <person name="Meng A."/>
            <person name="Brown T."/>
            <person name="Cohen L."/>
        </authorList>
    </citation>
    <scope>NUCLEOTIDE SEQUENCE</scope>
    <source>
        <strain evidence="10">CCMP3105</strain>
    </source>
</reference>
<dbReference type="SUPFAM" id="SSF103473">
    <property type="entry name" value="MFS general substrate transporter"/>
    <property type="match status" value="1"/>
</dbReference>
<evidence type="ECO:0000256" key="8">
    <source>
        <dbReference type="SAM" id="SignalP"/>
    </source>
</evidence>
<dbReference type="Gene3D" id="1.20.1720.10">
    <property type="entry name" value="Multidrug resistance protein D"/>
    <property type="match status" value="1"/>
</dbReference>
<evidence type="ECO:0000256" key="6">
    <source>
        <dbReference type="SAM" id="MobiDB-lite"/>
    </source>
</evidence>
<dbReference type="GO" id="GO:0005886">
    <property type="term" value="C:plasma membrane"/>
    <property type="evidence" value="ECO:0007669"/>
    <property type="project" value="TreeGrafter"/>
</dbReference>
<dbReference type="InterPro" id="IPR011701">
    <property type="entry name" value="MFS"/>
</dbReference>
<name>A0A7S4UQZ7_9DINO</name>
<keyword evidence="2" id="KW-0813">Transport</keyword>
<dbReference type="PROSITE" id="PS50850">
    <property type="entry name" value="MFS"/>
    <property type="match status" value="1"/>
</dbReference>
<evidence type="ECO:0000256" key="5">
    <source>
        <dbReference type="ARBA" id="ARBA00023136"/>
    </source>
</evidence>
<feature type="transmembrane region" description="Helical" evidence="7">
    <location>
        <begin position="518"/>
        <end position="539"/>
    </location>
</feature>
<evidence type="ECO:0000256" key="1">
    <source>
        <dbReference type="ARBA" id="ARBA00004141"/>
    </source>
</evidence>
<keyword evidence="3 7" id="KW-0812">Transmembrane</keyword>
<keyword evidence="4 7" id="KW-1133">Transmembrane helix</keyword>
<evidence type="ECO:0000256" key="2">
    <source>
        <dbReference type="ARBA" id="ARBA00022448"/>
    </source>
</evidence>
<feature type="transmembrane region" description="Helical" evidence="7">
    <location>
        <begin position="257"/>
        <end position="279"/>
    </location>
</feature>
<protein>
    <recommendedName>
        <fullName evidence="9">Major facilitator superfamily (MFS) profile domain-containing protein</fullName>
    </recommendedName>
</protein>
<feature type="transmembrane region" description="Helical" evidence="7">
    <location>
        <begin position="185"/>
        <end position="204"/>
    </location>
</feature>
<dbReference type="PANTHER" id="PTHR23502">
    <property type="entry name" value="MAJOR FACILITATOR SUPERFAMILY"/>
    <property type="match status" value="1"/>
</dbReference>
<comment type="subcellular location">
    <subcellularLocation>
        <location evidence="1">Membrane</location>
        <topology evidence="1">Multi-pass membrane protein</topology>
    </subcellularLocation>
</comment>
<feature type="transmembrane region" description="Helical" evidence="7">
    <location>
        <begin position="426"/>
        <end position="451"/>
    </location>
</feature>
<feature type="transmembrane region" description="Helical" evidence="7">
    <location>
        <begin position="586"/>
        <end position="606"/>
    </location>
</feature>
<keyword evidence="5 7" id="KW-0472">Membrane</keyword>
<evidence type="ECO:0000259" key="9">
    <source>
        <dbReference type="PROSITE" id="PS50850"/>
    </source>
</evidence>
<evidence type="ECO:0000256" key="4">
    <source>
        <dbReference type="ARBA" id="ARBA00022989"/>
    </source>
</evidence>
<feature type="transmembrane region" description="Helical" evidence="7">
    <location>
        <begin position="559"/>
        <end position="579"/>
    </location>
</feature>
<dbReference type="AlphaFoldDB" id="A0A7S4UQZ7"/>
<evidence type="ECO:0000256" key="3">
    <source>
        <dbReference type="ARBA" id="ARBA00022692"/>
    </source>
</evidence>
<dbReference type="InterPro" id="IPR020846">
    <property type="entry name" value="MFS_dom"/>
</dbReference>
<sequence length="667" mass="71570">MTASSRWNTHRTLFHMERHGRRWALMLLHASAALCLVGEAQAQEGYDEAELVTMFLQASLRFSSAHSQAGANMTDATAAIGQDPGSPQPQLLGQDSRRLTANLSLPQAAAQDLSSDQYAPAANHSHRLLSAAPLAVADSHGYAWSAPVASHLQEPLSLASMQAPEKLGQTPLRYEDVPGICCKGLVVLSFGALLAVGGVLVCMGPDYFVDKQNVMGKAFIDRRSVLHLVMFLSAWEVMCTEQFLPNIPEIETQLGGSYAQMSFSVLETTLMKGVVSFIIGMFSDHTGRRRTILFLAFLHPVSILACGWAPDVGWFMAARVLQGVAEGTAVVVPGVVRDIFPDPEERADALAQLLIVTVLGPLIAPFGGAVLGLWLGWRAVFMILVPGMVVCWFLLYFYLPETLAVNPKISERYWKEVRWMLGSRSLMSLLATLSIASAIVFLMLSNIPLILRQDFDASPMITAVFLGIFAAAVVPGFVLSTFGCQQWGVAAMLRTGSFLLLVPLALFLACGIHFPHSAWMLVAAQFSYSLLSSPLFISADVLYMEPLEDVYATAEALKTAALLVAGPLIVALPGMLVVIGPNHAQAYCLFAAGAIFATMAAAWFSLAAGPESAPDLAAGPEPAPHIREKKSESITPGWGAGRGSGASTGRAFEAGEGPASRLLRGRW</sequence>
<dbReference type="PANTHER" id="PTHR23502:SF132">
    <property type="entry name" value="POLYAMINE TRANSPORTER 2-RELATED"/>
    <property type="match status" value="1"/>
</dbReference>
<dbReference type="EMBL" id="HBNR01041521">
    <property type="protein sequence ID" value="CAE4600572.1"/>
    <property type="molecule type" value="Transcribed_RNA"/>
</dbReference>
<feature type="transmembrane region" description="Helical" evidence="7">
    <location>
        <begin position="463"/>
        <end position="483"/>
    </location>
</feature>
<proteinExistence type="predicted"/>
<feature type="transmembrane region" description="Helical" evidence="7">
    <location>
        <begin position="489"/>
        <end position="511"/>
    </location>
</feature>
<accession>A0A7S4UQZ7</accession>
<keyword evidence="8" id="KW-0732">Signal</keyword>
<evidence type="ECO:0000256" key="7">
    <source>
        <dbReference type="SAM" id="Phobius"/>
    </source>
</evidence>